<dbReference type="EMBL" id="OU015569">
    <property type="protein sequence ID" value="CAG5098899.1"/>
    <property type="molecule type" value="Genomic_DNA"/>
</dbReference>
<dbReference type="Proteomes" id="UP001158576">
    <property type="component" value="Chromosome XSR"/>
</dbReference>
<keyword evidence="2" id="KW-1185">Reference proteome</keyword>
<evidence type="ECO:0000313" key="1">
    <source>
        <dbReference type="EMBL" id="CAG5098899.1"/>
    </source>
</evidence>
<organism evidence="1 2">
    <name type="scientific">Oikopleura dioica</name>
    <name type="common">Tunicate</name>
    <dbReference type="NCBI Taxonomy" id="34765"/>
    <lineage>
        <taxon>Eukaryota</taxon>
        <taxon>Metazoa</taxon>
        <taxon>Chordata</taxon>
        <taxon>Tunicata</taxon>
        <taxon>Appendicularia</taxon>
        <taxon>Copelata</taxon>
        <taxon>Oikopleuridae</taxon>
        <taxon>Oikopleura</taxon>
    </lineage>
</organism>
<accession>A0ABN7SJZ8</accession>
<dbReference type="InterPro" id="IPR024855">
    <property type="entry name" value="UNC79"/>
</dbReference>
<name>A0ABN7SJZ8_OIKDI</name>
<evidence type="ECO:0000313" key="2">
    <source>
        <dbReference type="Proteomes" id="UP001158576"/>
    </source>
</evidence>
<gene>
    <name evidence="1" type="ORF">OKIOD_LOCUS7632</name>
</gene>
<dbReference type="PANTHER" id="PTHR21696">
    <property type="entry name" value="PROTEIN UNC-79 HOMOLOG"/>
    <property type="match status" value="1"/>
</dbReference>
<reference evidence="1 2" key="1">
    <citation type="submission" date="2021-04" db="EMBL/GenBank/DDBJ databases">
        <authorList>
            <person name="Bliznina A."/>
        </authorList>
    </citation>
    <scope>NUCLEOTIDE SEQUENCE [LARGE SCALE GENOMIC DNA]</scope>
</reference>
<protein>
    <submittedName>
        <fullName evidence="1">Oidioi.mRNA.OKI2018_I69.XSR.g16074.t1.cds</fullName>
    </submittedName>
</protein>
<proteinExistence type="predicted"/>
<sequence length="261" mass="30021">MITTKTSILENLRALPESHILSTHHRDIIRTLWTELGSNDGESKHAAKIMLSYIYIFRAPEEFIQLVDESYLNQPWEKQFDLANKLASLLQHVEPSAIIRCPVVCYAVSYCVFALLDLSSSPVPSLNRRVKFLCDTFSKKSLLAICSCFEFQYRNILRDRCIIFKRIEQLHLLRPDAKLLNWGFFNQSLILFSVEAQVCKDLGLNFCIPLKLLYPVTSFSNQHYATSMENRQSPNGIPTGCYSIAEKWTSTKALRSKKMTK</sequence>
<dbReference type="PANTHER" id="PTHR21696:SF2">
    <property type="entry name" value="PROTEIN UNC-79 HOMOLOG"/>
    <property type="match status" value="1"/>
</dbReference>